<reference evidence="1" key="1">
    <citation type="submission" date="2020-04" db="EMBL/GenBank/DDBJ databases">
        <authorList>
            <person name="Alioto T."/>
            <person name="Alioto T."/>
            <person name="Gomez Garrido J."/>
        </authorList>
    </citation>
    <scope>NUCLEOTIDE SEQUENCE</scope>
    <source>
        <strain evidence="1">A484AB</strain>
    </source>
</reference>
<dbReference type="EMBL" id="CACRXK020019231">
    <property type="protein sequence ID" value="CAB4033418.1"/>
    <property type="molecule type" value="Genomic_DNA"/>
</dbReference>
<keyword evidence="2" id="KW-1185">Reference proteome</keyword>
<gene>
    <name evidence="1" type="ORF">PACLA_8A049275</name>
</gene>
<evidence type="ECO:0000313" key="1">
    <source>
        <dbReference type="EMBL" id="CAB4033418.1"/>
    </source>
</evidence>
<name>A0A7D9JQ78_PARCT</name>
<dbReference type="AlphaFoldDB" id="A0A7D9JQ78"/>
<protein>
    <submittedName>
        <fullName evidence="1">Uncharacterized protein</fullName>
    </submittedName>
</protein>
<comment type="caution">
    <text evidence="1">The sequence shown here is derived from an EMBL/GenBank/DDBJ whole genome shotgun (WGS) entry which is preliminary data.</text>
</comment>
<organism evidence="1 2">
    <name type="scientific">Paramuricea clavata</name>
    <name type="common">Red gorgonian</name>
    <name type="synonym">Violescent sea-whip</name>
    <dbReference type="NCBI Taxonomy" id="317549"/>
    <lineage>
        <taxon>Eukaryota</taxon>
        <taxon>Metazoa</taxon>
        <taxon>Cnidaria</taxon>
        <taxon>Anthozoa</taxon>
        <taxon>Octocorallia</taxon>
        <taxon>Malacalcyonacea</taxon>
        <taxon>Plexauridae</taxon>
        <taxon>Paramuricea</taxon>
    </lineage>
</organism>
<accession>A0A7D9JQ78</accession>
<proteinExistence type="predicted"/>
<sequence>MKIPRSSIWSDTVTSDLAKFKIIQPGGDHHFSKLVNLVRRSYNILKEETRYRQHPCNILDREKDDQR</sequence>
<dbReference type="Proteomes" id="UP001152795">
    <property type="component" value="Unassembled WGS sequence"/>
</dbReference>
<evidence type="ECO:0000313" key="2">
    <source>
        <dbReference type="Proteomes" id="UP001152795"/>
    </source>
</evidence>